<name>A0AAE1KI26_PETCI</name>
<feature type="compositionally biased region" description="Acidic residues" evidence="1">
    <location>
        <begin position="1"/>
        <end position="15"/>
    </location>
</feature>
<evidence type="ECO:0000313" key="2">
    <source>
        <dbReference type="EMBL" id="KAK3873909.1"/>
    </source>
</evidence>
<accession>A0AAE1KI26</accession>
<proteinExistence type="predicted"/>
<gene>
    <name evidence="2" type="ORF">Pcinc_021106</name>
</gene>
<reference evidence="2" key="1">
    <citation type="submission" date="2023-10" db="EMBL/GenBank/DDBJ databases">
        <title>Genome assemblies of two species of porcelain crab, Petrolisthes cinctipes and Petrolisthes manimaculis (Anomura: Porcellanidae).</title>
        <authorList>
            <person name="Angst P."/>
        </authorList>
    </citation>
    <scope>NUCLEOTIDE SEQUENCE</scope>
    <source>
        <strain evidence="2">PB745_01</strain>
        <tissue evidence="2">Gill</tissue>
    </source>
</reference>
<evidence type="ECO:0000256" key="1">
    <source>
        <dbReference type="SAM" id="MobiDB-lite"/>
    </source>
</evidence>
<feature type="region of interest" description="Disordered" evidence="1">
    <location>
        <begin position="53"/>
        <end position="73"/>
    </location>
</feature>
<feature type="region of interest" description="Disordered" evidence="1">
    <location>
        <begin position="1"/>
        <end position="27"/>
    </location>
</feature>
<dbReference type="Proteomes" id="UP001286313">
    <property type="component" value="Unassembled WGS sequence"/>
</dbReference>
<dbReference type="AlphaFoldDB" id="A0AAE1KI26"/>
<dbReference type="EMBL" id="JAWQEG010002168">
    <property type="protein sequence ID" value="KAK3873909.1"/>
    <property type="molecule type" value="Genomic_DNA"/>
</dbReference>
<sequence length="107" mass="11629">MDDSGDAQTADDEERDNWNKEKLKASSAGCQESMARLHCILKASGILLKQERSDPASAKYTADENNTTPVTHNTSRAFTLSPAWLQTTHSLALEPSQPGPSPLTAWS</sequence>
<keyword evidence="3" id="KW-1185">Reference proteome</keyword>
<organism evidence="2 3">
    <name type="scientific">Petrolisthes cinctipes</name>
    <name type="common">Flat porcelain crab</name>
    <dbReference type="NCBI Taxonomy" id="88211"/>
    <lineage>
        <taxon>Eukaryota</taxon>
        <taxon>Metazoa</taxon>
        <taxon>Ecdysozoa</taxon>
        <taxon>Arthropoda</taxon>
        <taxon>Crustacea</taxon>
        <taxon>Multicrustacea</taxon>
        <taxon>Malacostraca</taxon>
        <taxon>Eumalacostraca</taxon>
        <taxon>Eucarida</taxon>
        <taxon>Decapoda</taxon>
        <taxon>Pleocyemata</taxon>
        <taxon>Anomura</taxon>
        <taxon>Galatheoidea</taxon>
        <taxon>Porcellanidae</taxon>
        <taxon>Petrolisthes</taxon>
    </lineage>
</organism>
<comment type="caution">
    <text evidence="2">The sequence shown here is derived from an EMBL/GenBank/DDBJ whole genome shotgun (WGS) entry which is preliminary data.</text>
</comment>
<protein>
    <submittedName>
        <fullName evidence="2">Uncharacterized protein</fullName>
    </submittedName>
</protein>
<feature type="compositionally biased region" description="Polar residues" evidence="1">
    <location>
        <begin position="63"/>
        <end position="73"/>
    </location>
</feature>
<evidence type="ECO:0000313" key="3">
    <source>
        <dbReference type="Proteomes" id="UP001286313"/>
    </source>
</evidence>